<dbReference type="InterPro" id="IPR004950">
    <property type="entry name" value="DUF267_CAE_spp"/>
</dbReference>
<dbReference type="FunCoup" id="E3LNY7">
    <property type="interactions" value="598"/>
</dbReference>
<dbReference type="PANTHER" id="PTHR31930:SF4">
    <property type="entry name" value="ABC TRANSMEMBRANE TYPE-1 DOMAIN-CONTAINING PROTEIN"/>
    <property type="match status" value="1"/>
</dbReference>
<protein>
    <submittedName>
        <fullName evidence="1">CRE-SRR-6 protein</fullName>
    </submittedName>
</protein>
<dbReference type="Proteomes" id="UP000008281">
    <property type="component" value="Unassembled WGS sequence"/>
</dbReference>
<dbReference type="HOGENOM" id="CLU_043079_0_0_1"/>
<gene>
    <name evidence="1" type="primary">Cre-srr-6</name>
    <name evidence="1" type="ORF">CRE_27192</name>
</gene>
<name>E3LNY7_CAERE</name>
<dbReference type="OrthoDB" id="5807944at2759"/>
<organism evidence="2">
    <name type="scientific">Caenorhabditis remanei</name>
    <name type="common">Caenorhabditis vulgaris</name>
    <dbReference type="NCBI Taxonomy" id="31234"/>
    <lineage>
        <taxon>Eukaryota</taxon>
        <taxon>Metazoa</taxon>
        <taxon>Ecdysozoa</taxon>
        <taxon>Nematoda</taxon>
        <taxon>Chromadorea</taxon>
        <taxon>Rhabditida</taxon>
        <taxon>Rhabditina</taxon>
        <taxon>Rhabditomorpha</taxon>
        <taxon>Rhabditoidea</taxon>
        <taxon>Rhabditidae</taxon>
        <taxon>Peloderinae</taxon>
        <taxon>Caenorhabditis</taxon>
    </lineage>
</organism>
<dbReference type="AlphaFoldDB" id="E3LNY7"/>
<dbReference type="OMA" id="HRKAFIW"/>
<reference evidence="1" key="1">
    <citation type="submission" date="2007-07" db="EMBL/GenBank/DDBJ databases">
        <title>PCAP assembly of the Caenorhabditis remanei genome.</title>
        <authorList>
            <consortium name="The Caenorhabditis remanei Sequencing Consortium"/>
            <person name="Wilson R.K."/>
        </authorList>
    </citation>
    <scope>NUCLEOTIDE SEQUENCE [LARGE SCALE GENOMIC DNA]</scope>
    <source>
        <strain evidence="1">PB4641</strain>
    </source>
</reference>
<dbReference type="KEGG" id="crq:GCK72_018459"/>
<dbReference type="eggNOG" id="ENOG502TGHU">
    <property type="taxonomic scope" value="Eukaryota"/>
</dbReference>
<evidence type="ECO:0000313" key="2">
    <source>
        <dbReference type="Proteomes" id="UP000008281"/>
    </source>
</evidence>
<accession>E3LNY7</accession>
<sequence length="410" mass="46371">MINPSIDTLEQETSHSSRIEMPEVKMPMTEEFLLGPFRKIIKVTGLDCSLIALSQHNPHLRIKAIITRVVAIAVIVVIFFRCGMLFKAEGPTLSLTWAESNMFAFMGIQSIVCTFCLFGWTKNEFVPLHLTRLNKVRSLRIKENTVVDDYSNIHRKAFIWSGFWFAAILSHAIASAAAQKVIISGKIVIAPLYITMPFITLLACFIVTLCLIYYFLVNASLSREIEYFNTELEEAKQEKRLHDSSILLEFCHRQAELVRLVEKANESLSSYATTAPMFCFTSCINAVFIASGFSSSLPSVIFAILLFNLFAVIAITFFTLRPASNVQFYLSDTARILMDSEEFECSQDSDVFKGYQVMINRSLKHNMKIRVLRGIPIYPASMNFAMFIFPNLGSLLALVRKILVNQGIQI</sequence>
<dbReference type="RefSeq" id="XP_003114164.2">
    <property type="nucleotide sequence ID" value="XM_003114116.2"/>
</dbReference>
<evidence type="ECO:0000313" key="1">
    <source>
        <dbReference type="EMBL" id="EFP05502.1"/>
    </source>
</evidence>
<dbReference type="PANTHER" id="PTHR31930">
    <property type="entry name" value="SERPENTINE RECEPTOR, CLASS R"/>
    <property type="match status" value="1"/>
</dbReference>
<proteinExistence type="predicted"/>
<dbReference type="EMBL" id="DS268412">
    <property type="protein sequence ID" value="EFP05502.1"/>
    <property type="molecule type" value="Genomic_DNA"/>
</dbReference>
<dbReference type="STRING" id="31234.E3LNY7"/>
<dbReference type="CTD" id="9812204"/>
<dbReference type="Pfam" id="PF03268">
    <property type="entry name" value="DUF267"/>
    <property type="match status" value="1"/>
</dbReference>
<dbReference type="GeneID" id="9812204"/>
<keyword evidence="2" id="KW-1185">Reference proteome</keyword>